<protein>
    <submittedName>
        <fullName evidence="3">Uncharacterized protein</fullName>
    </submittedName>
</protein>
<evidence type="ECO:0000256" key="1">
    <source>
        <dbReference type="SAM" id="Phobius"/>
    </source>
</evidence>
<dbReference type="WBParaSite" id="PDA_v2.g10090.t1">
    <property type="protein sequence ID" value="PDA_v2.g10090.t1"/>
    <property type="gene ID" value="PDA_v2.g10090"/>
</dbReference>
<dbReference type="AlphaFoldDB" id="A0A914NXG9"/>
<organism evidence="2 3">
    <name type="scientific">Panagrolaimus davidi</name>
    <dbReference type="NCBI Taxonomy" id="227884"/>
    <lineage>
        <taxon>Eukaryota</taxon>
        <taxon>Metazoa</taxon>
        <taxon>Ecdysozoa</taxon>
        <taxon>Nematoda</taxon>
        <taxon>Chromadorea</taxon>
        <taxon>Rhabditida</taxon>
        <taxon>Tylenchina</taxon>
        <taxon>Panagrolaimomorpha</taxon>
        <taxon>Panagrolaimoidea</taxon>
        <taxon>Panagrolaimidae</taxon>
        <taxon>Panagrolaimus</taxon>
    </lineage>
</organism>
<evidence type="ECO:0000313" key="3">
    <source>
        <dbReference type="WBParaSite" id="PDA_v2.g10090.t1"/>
    </source>
</evidence>
<keyword evidence="1" id="KW-0812">Transmembrane</keyword>
<feature type="transmembrane region" description="Helical" evidence="1">
    <location>
        <begin position="39"/>
        <end position="66"/>
    </location>
</feature>
<evidence type="ECO:0000313" key="2">
    <source>
        <dbReference type="Proteomes" id="UP000887578"/>
    </source>
</evidence>
<sequence length="87" mass="9727">MRRSSVISCYVVGQFSVCIIGFPIEFYSKDSNINIDIGISYFLLCGAEAAALIGVVSGFVTSQIMYNALERSWDKRYYSQCSLCLPF</sequence>
<dbReference type="Proteomes" id="UP000887578">
    <property type="component" value="Unplaced"/>
</dbReference>
<keyword evidence="2" id="KW-1185">Reference proteome</keyword>
<feature type="transmembrane region" description="Helical" evidence="1">
    <location>
        <begin position="7"/>
        <end position="27"/>
    </location>
</feature>
<reference evidence="3" key="1">
    <citation type="submission" date="2022-11" db="UniProtKB">
        <authorList>
            <consortium name="WormBaseParasite"/>
        </authorList>
    </citation>
    <scope>IDENTIFICATION</scope>
</reference>
<keyword evidence="1" id="KW-0472">Membrane</keyword>
<proteinExistence type="predicted"/>
<keyword evidence="1" id="KW-1133">Transmembrane helix</keyword>
<accession>A0A914NXG9</accession>
<name>A0A914NXG9_9BILA</name>